<dbReference type="InterPro" id="IPR053257">
    <property type="entry name" value="Cu-only_SOD"/>
</dbReference>
<dbReference type="SUPFAM" id="SSF49329">
    <property type="entry name" value="Cu,Zn superoxide dismutase-like"/>
    <property type="match status" value="4"/>
</dbReference>
<dbReference type="Gene3D" id="2.60.40.200">
    <property type="entry name" value="Superoxide dismutase, copper/zinc binding domain"/>
    <property type="match status" value="4"/>
</dbReference>
<feature type="domain" description="Superoxide dismutase copper/zinc binding" evidence="2">
    <location>
        <begin position="613"/>
        <end position="731"/>
    </location>
</feature>
<evidence type="ECO:0000259" key="2">
    <source>
        <dbReference type="Pfam" id="PF00080"/>
    </source>
</evidence>
<accession>A0A146LIY5</accession>
<dbReference type="GO" id="GO:0046872">
    <property type="term" value="F:metal ion binding"/>
    <property type="evidence" value="ECO:0007669"/>
    <property type="project" value="InterPro"/>
</dbReference>
<protein>
    <recommendedName>
        <fullName evidence="2">Superoxide dismutase copper/zinc binding domain-containing protein</fullName>
    </recommendedName>
</protein>
<feature type="chain" id="PRO_5007527242" description="Superoxide dismutase copper/zinc binding domain-containing protein" evidence="1">
    <location>
        <begin position="23"/>
        <end position="1068"/>
    </location>
</feature>
<dbReference type="PANTHER" id="PTHR20910">
    <property type="entry name" value="AGAP001623-PA"/>
    <property type="match status" value="1"/>
</dbReference>
<organism evidence="3">
    <name type="scientific">Lygus hesperus</name>
    <name type="common">Western plant bug</name>
    <dbReference type="NCBI Taxonomy" id="30085"/>
    <lineage>
        <taxon>Eukaryota</taxon>
        <taxon>Metazoa</taxon>
        <taxon>Ecdysozoa</taxon>
        <taxon>Arthropoda</taxon>
        <taxon>Hexapoda</taxon>
        <taxon>Insecta</taxon>
        <taxon>Pterygota</taxon>
        <taxon>Neoptera</taxon>
        <taxon>Paraneoptera</taxon>
        <taxon>Hemiptera</taxon>
        <taxon>Heteroptera</taxon>
        <taxon>Panheteroptera</taxon>
        <taxon>Cimicomorpha</taxon>
        <taxon>Miridae</taxon>
        <taxon>Mirini</taxon>
        <taxon>Lygus</taxon>
    </lineage>
</organism>
<dbReference type="InterPro" id="IPR001424">
    <property type="entry name" value="SOD_Cu_Zn_dom"/>
</dbReference>
<gene>
    <name evidence="3" type="ORF">g.79833</name>
</gene>
<evidence type="ECO:0000313" key="3">
    <source>
        <dbReference type="EMBL" id="JAQ06410.1"/>
    </source>
</evidence>
<dbReference type="GO" id="GO:0006801">
    <property type="term" value="P:superoxide metabolic process"/>
    <property type="evidence" value="ECO:0007669"/>
    <property type="project" value="InterPro"/>
</dbReference>
<dbReference type="PANTHER" id="PTHR20910:SF1">
    <property type="entry name" value="SUPEROXIDE DISMUTASE COPPER_ZINC BINDING DOMAIN-CONTAINING PROTEIN"/>
    <property type="match status" value="1"/>
</dbReference>
<dbReference type="EMBL" id="GDHC01012219">
    <property type="protein sequence ID" value="JAQ06410.1"/>
    <property type="molecule type" value="Transcribed_RNA"/>
</dbReference>
<keyword evidence="1" id="KW-0732">Signal</keyword>
<dbReference type="AlphaFoldDB" id="A0A146LIY5"/>
<sequence length="1068" mass="118491">MIFVYHCLSGALLLSVIRPGAAVELTAHLSENGLHGFISFVEEEGQVYVATKLTTDSSWTWAVRNLPVDYTDLDNRCSDKKLGETVLELTTILGEVSSNTSSLVSRADLIPLTGATGIWSRSLLLQSGGKRACATLMASGNSSVKVAEAHFPGDGGLRGRVLFQWLGSSLASDAVIYSDLHWANDPLRTSHNWRIYTTDVLESEVDKAKENCNSLQVILMDLGTRLDGIRVGDRKLYRDPNLPQMDTGNKKRQHFLVLLDNDHPDTYLTCARIRPKPPTLIRALISAHGVIGYLNLEQRSQLTPTKVQLNITRVTEPVLGGFRVHALPALPPLDNAPHLDRCKEIGGVYNPTSKGIAADAPIPGEQSQDNYAVGDISGKLGYAAAREWDVFLPLMGKHSVVLRTFVIYRNGESGIEEPWICSTLTRYIWSEPEYKMPMLTAQAVYRYPLVGRVLFFQPDPYGETTVLVEGLIHADGNSQNTTADHRWSITLNPPGKDFYNWTARCVSAGPVYNPYKVNVNETKEAVVGDLTERLGVLSISGGKRLVRESRALFTDDNIPITGHDSIFGKSLVIFDDRGPEARGERLACSIINGVFRRKAVAKDWFGNGLPASVSGKVEFFQQTEYGVTDIEMNLEGLKNVEHFQIHRTPVLEILEFPCEESTLYEVYNPYQEAPFHSGGTPDQMLVGDLSGKFVTLEGHTSFQQVGLNDTNLMLFGQTAVIGRSLVLHSKSPQRRWACSTIERGYAPTEARELRAIASFHHPLGYAGGYIRMTQLIHSDGSASDTTIEVNLKHPGRHDRNKTLNHNWAIYVNPVGVDATVQVLHTRCTAAGYIWNPYYTQLADPLNHDLYKSECGPDLPLRCYVGDLSARLGTVDLGNGRKVFTDANFPLEGKVSAMGRSIVIFNKDRGSEKFACANIEPDYDTVKYVNIRKPPKFVVSQFLEDVRKIMGVPEWLLTIDSRKTNVLYGGACIQLLIHFKGPQANKLEQDFSKLMTTGRLAQPSLYSPGYTPPAKRVTTSSYQLCPTRDASDVDKRKYRFSFRSSASFSRPSSLLMIVPVLCTVFIMCL</sequence>
<feature type="signal peptide" evidence="1">
    <location>
        <begin position="1"/>
        <end position="22"/>
    </location>
</feature>
<dbReference type="InterPro" id="IPR036423">
    <property type="entry name" value="SOD-like_Cu/Zn_dom_sf"/>
</dbReference>
<proteinExistence type="predicted"/>
<name>A0A146LIY5_LYGHE</name>
<evidence type="ECO:0000256" key="1">
    <source>
        <dbReference type="SAM" id="SignalP"/>
    </source>
</evidence>
<reference evidence="3" key="1">
    <citation type="journal article" date="2016" name="Gigascience">
        <title>De novo construction of an expanded transcriptome assembly for the western tarnished plant bug, Lygus hesperus.</title>
        <authorList>
            <person name="Tassone E.E."/>
            <person name="Geib S.M."/>
            <person name="Hall B."/>
            <person name="Fabrick J.A."/>
            <person name="Brent C.S."/>
            <person name="Hull J.J."/>
        </authorList>
    </citation>
    <scope>NUCLEOTIDE SEQUENCE</scope>
</reference>
<dbReference type="Pfam" id="PF00080">
    <property type="entry name" value="Sod_Cu"/>
    <property type="match status" value="1"/>
</dbReference>